<comment type="function">
    <text evidence="2 10">Catalyzes the formation of the alpha-1,6-glucosidic linkages in glycogen by scission of a 1,4-alpha-linked oligosaccharide from growing alpha-1,4-glucan chains and the subsequent attachment of the oligosaccharide to the alpha-1,6 position.</text>
</comment>
<comment type="pathway">
    <text evidence="3 10">Glycan biosynthesis; glycogen biosynthesis.</text>
</comment>
<evidence type="ECO:0000256" key="1">
    <source>
        <dbReference type="ARBA" id="ARBA00000826"/>
    </source>
</evidence>
<dbReference type="Pfam" id="PF00128">
    <property type="entry name" value="Alpha-amylase"/>
    <property type="match status" value="2"/>
</dbReference>
<keyword evidence="14" id="KW-1185">Reference proteome</keyword>
<dbReference type="Pfam" id="PF22019">
    <property type="entry name" value="GlgB_N"/>
    <property type="match status" value="1"/>
</dbReference>
<feature type="active site" description="Proton donor" evidence="10">
    <location>
        <position position="471"/>
    </location>
</feature>
<dbReference type="Proteomes" id="UP001497493">
    <property type="component" value="Chromosome"/>
</dbReference>
<proteinExistence type="inferred from homology"/>
<evidence type="ECO:0000256" key="5">
    <source>
        <dbReference type="ARBA" id="ARBA00022600"/>
    </source>
</evidence>
<keyword evidence="9 10" id="KW-0119">Carbohydrate metabolism</keyword>
<dbReference type="Gene3D" id="2.60.40.1180">
    <property type="entry name" value="Golgi alpha-mannosidase II"/>
    <property type="match status" value="1"/>
</dbReference>
<dbReference type="InterPro" id="IPR017853">
    <property type="entry name" value="GH"/>
</dbReference>
<accession>A0ABP1C3S8</accession>
<evidence type="ECO:0000256" key="3">
    <source>
        <dbReference type="ARBA" id="ARBA00004964"/>
    </source>
</evidence>
<dbReference type="HAMAP" id="MF_00685">
    <property type="entry name" value="GlgB"/>
    <property type="match status" value="1"/>
</dbReference>
<comment type="subunit">
    <text evidence="10">Monomer.</text>
</comment>
<feature type="compositionally biased region" description="Low complexity" evidence="11">
    <location>
        <begin position="739"/>
        <end position="752"/>
    </location>
</feature>
<dbReference type="NCBIfam" id="NF003811">
    <property type="entry name" value="PRK05402.1"/>
    <property type="match status" value="1"/>
</dbReference>
<name>A0ABP1C3S8_9GAMM</name>
<dbReference type="GO" id="GO:0003844">
    <property type="term" value="F:1,4-alpha-glucan branching enzyme activity"/>
    <property type="evidence" value="ECO:0007669"/>
    <property type="project" value="UniProtKB-EC"/>
</dbReference>
<evidence type="ECO:0000256" key="6">
    <source>
        <dbReference type="ARBA" id="ARBA00022676"/>
    </source>
</evidence>
<dbReference type="InterPro" id="IPR037439">
    <property type="entry name" value="Branching_enzy"/>
</dbReference>
<dbReference type="InterPro" id="IPR004193">
    <property type="entry name" value="Glyco_hydro_13_N"/>
</dbReference>
<evidence type="ECO:0000256" key="7">
    <source>
        <dbReference type="ARBA" id="ARBA00022679"/>
    </source>
</evidence>
<dbReference type="NCBIfam" id="NF008967">
    <property type="entry name" value="PRK12313.1"/>
    <property type="match status" value="1"/>
</dbReference>
<dbReference type="PIRSF" id="PIRSF000463">
    <property type="entry name" value="GlgB"/>
    <property type="match status" value="1"/>
</dbReference>
<comment type="catalytic activity">
    <reaction evidence="1 10">
        <text>Transfers a segment of a (1-&gt;4)-alpha-D-glucan chain to a primary hydroxy group in a similar glucan chain.</text>
        <dbReference type="EC" id="2.4.1.18"/>
    </reaction>
</comment>
<dbReference type="EMBL" id="OZ026884">
    <property type="protein sequence ID" value="CAL1238877.1"/>
    <property type="molecule type" value="Genomic_DNA"/>
</dbReference>
<feature type="domain" description="Glycosyl hydrolase family 13 catalytic" evidence="12">
    <location>
        <begin position="261"/>
        <end position="628"/>
    </location>
</feature>
<dbReference type="SUPFAM" id="SSF81296">
    <property type="entry name" value="E set domains"/>
    <property type="match status" value="2"/>
</dbReference>
<dbReference type="InterPro" id="IPR006048">
    <property type="entry name" value="A-amylase/branching_C"/>
</dbReference>
<evidence type="ECO:0000256" key="8">
    <source>
        <dbReference type="ARBA" id="ARBA00023056"/>
    </source>
</evidence>
<dbReference type="SMART" id="SM00642">
    <property type="entry name" value="Aamy"/>
    <property type="match status" value="1"/>
</dbReference>
<dbReference type="PANTHER" id="PTHR43651:SF3">
    <property type="entry name" value="1,4-ALPHA-GLUCAN-BRANCHING ENZYME"/>
    <property type="match status" value="1"/>
</dbReference>
<dbReference type="InterPro" id="IPR006047">
    <property type="entry name" value="GH13_cat_dom"/>
</dbReference>
<keyword evidence="8 10" id="KW-0320">Glycogen biosynthesis</keyword>
<evidence type="ECO:0000259" key="12">
    <source>
        <dbReference type="SMART" id="SM00642"/>
    </source>
</evidence>
<evidence type="ECO:0000256" key="9">
    <source>
        <dbReference type="ARBA" id="ARBA00023277"/>
    </source>
</evidence>
<reference evidence="13 14" key="1">
    <citation type="submission" date="2024-04" db="EMBL/GenBank/DDBJ databases">
        <authorList>
            <person name="Cremers G."/>
        </authorList>
    </citation>
    <scope>NUCLEOTIDE SEQUENCE [LARGE SCALE GENOMIC DNA]</scope>
    <source>
        <strain evidence="13">MeCH1-AG</strain>
    </source>
</reference>
<dbReference type="InterPro" id="IPR006407">
    <property type="entry name" value="GlgB"/>
</dbReference>
<sequence length="759" mass="87465">MNSTDRYSASGLTPDSPLSSDLQRVVEARHHDPFAVLGRHPVHGGEVFRVLLPQAETVRIGQDGPELERIPGTDLFQRVVPGGAAIPQHYRLFWKDKAGRERNHLDPYTFPPQLADFDLYLFGEGKHWHIYRILGAHAHTVAGIRGTLFATWAPNAERVSVVGDFNDWDGRTHPMRVRGSSGVWELFIPELGPGTLYKFEIRNRQQGTVLLKSDPYGREFELRPNTASIVTSDQPYAWGDQAWMEARKEHDWLHEPLSIYEVHLGSWQKTADGDFLDYRELARRLVAHVKDYGFTHIELLPVTEHPYDGSWGYQTTGYFAPTSRFGRPDDFRWFVDHCHRNGIGVFLDWVPAHFPKDAHGLAWFDGTPLYEHEDPRLGEHRDWGTLIYNFGRNEVRNFLIASALFWLEEFHIDGLRVDAVASMLYLDYSRRPGDWIPNKYGGNENLEAIAFLRELNTVTHQQFPGTLVMAEESTAWPQVTRPTWTGGLGFSMKWNMGWMHDILLYMSKDPIHRQYHHDQLTFGLLYAFTENFILPFSHDEVVHGKKSLLYRMPGDEWRRFANLRLLYTLMFTYPGKKLLFMGCEFGQGDEWDFTQPLAWYLLQYPLHQGVAKVVADLNRLYRELPALHRHDFESQGFEWIDCHDAPQSVLSYIRRDGDEFVAMVFNFTPVPRYNYRIGVPEPGRYREIFNSDSVYYGGSNVGNPPLEAEAREWMGRPYALTLTLPPLAGIILVREDVPEPSAATEATPASEPNNDARDE</sequence>
<feature type="region of interest" description="Disordered" evidence="11">
    <location>
        <begin position="739"/>
        <end position="759"/>
    </location>
</feature>
<dbReference type="EC" id="2.4.1.18" evidence="10"/>
<feature type="active site" description="Nucleophile" evidence="10">
    <location>
        <position position="418"/>
    </location>
</feature>
<evidence type="ECO:0000313" key="13">
    <source>
        <dbReference type="EMBL" id="CAL1238877.1"/>
    </source>
</evidence>
<feature type="region of interest" description="Disordered" evidence="11">
    <location>
        <begin position="1"/>
        <end position="20"/>
    </location>
</feature>
<dbReference type="Pfam" id="PF02922">
    <property type="entry name" value="CBM_48"/>
    <property type="match status" value="1"/>
</dbReference>
<dbReference type="Gene3D" id="2.60.40.10">
    <property type="entry name" value="Immunoglobulins"/>
    <property type="match status" value="1"/>
</dbReference>
<dbReference type="CDD" id="cd02855">
    <property type="entry name" value="E_set_GBE_prok_N"/>
    <property type="match status" value="1"/>
</dbReference>
<dbReference type="InterPro" id="IPR014756">
    <property type="entry name" value="Ig_E-set"/>
</dbReference>
<evidence type="ECO:0000256" key="4">
    <source>
        <dbReference type="ARBA" id="ARBA00009000"/>
    </source>
</evidence>
<dbReference type="InterPro" id="IPR054169">
    <property type="entry name" value="GlgB_N"/>
</dbReference>
<keyword evidence="6 10" id="KW-0328">Glycosyltransferase</keyword>
<dbReference type="RefSeq" id="WP_348758485.1">
    <property type="nucleotide sequence ID" value="NZ_OZ026884.1"/>
</dbReference>
<dbReference type="Pfam" id="PF02806">
    <property type="entry name" value="Alpha-amylase_C"/>
    <property type="match status" value="1"/>
</dbReference>
<comment type="similarity">
    <text evidence="4 10">Belongs to the glycosyl hydrolase 13 family. GlgB subfamily.</text>
</comment>
<evidence type="ECO:0000313" key="14">
    <source>
        <dbReference type="Proteomes" id="UP001497493"/>
    </source>
</evidence>
<keyword evidence="5 10" id="KW-0321">Glycogen metabolism</keyword>
<gene>
    <name evidence="10 13" type="primary">glgB</name>
    <name evidence="13" type="ORF">MECH1_V1_0096</name>
</gene>
<dbReference type="InterPro" id="IPR013780">
    <property type="entry name" value="Glyco_hydro_b"/>
</dbReference>
<dbReference type="InterPro" id="IPR013783">
    <property type="entry name" value="Ig-like_fold"/>
</dbReference>
<dbReference type="PANTHER" id="PTHR43651">
    <property type="entry name" value="1,4-ALPHA-GLUCAN-BRANCHING ENZYME"/>
    <property type="match status" value="1"/>
</dbReference>
<dbReference type="CDD" id="cd11322">
    <property type="entry name" value="AmyAc_Glg_BE"/>
    <property type="match status" value="1"/>
</dbReference>
<organism evidence="13 14">
    <name type="scientific">Candidatus Methylocalor cossyra</name>
    <dbReference type="NCBI Taxonomy" id="3108543"/>
    <lineage>
        <taxon>Bacteria</taxon>
        <taxon>Pseudomonadati</taxon>
        <taxon>Pseudomonadota</taxon>
        <taxon>Gammaproteobacteria</taxon>
        <taxon>Methylococcales</taxon>
        <taxon>Methylococcaceae</taxon>
        <taxon>Candidatus Methylocalor</taxon>
    </lineage>
</organism>
<dbReference type="SUPFAM" id="SSF51011">
    <property type="entry name" value="Glycosyl hydrolase domain"/>
    <property type="match status" value="1"/>
</dbReference>
<dbReference type="NCBIfam" id="TIGR01515">
    <property type="entry name" value="branching_enzym"/>
    <property type="match status" value="1"/>
</dbReference>
<dbReference type="Gene3D" id="3.20.20.80">
    <property type="entry name" value="Glycosidases"/>
    <property type="match status" value="1"/>
</dbReference>
<keyword evidence="7 10" id="KW-0808">Transferase</keyword>
<evidence type="ECO:0000256" key="2">
    <source>
        <dbReference type="ARBA" id="ARBA00002953"/>
    </source>
</evidence>
<evidence type="ECO:0000256" key="11">
    <source>
        <dbReference type="SAM" id="MobiDB-lite"/>
    </source>
</evidence>
<protein>
    <recommendedName>
        <fullName evidence="10">1,4-alpha-glucan branching enzyme GlgB</fullName>
        <ecNumber evidence="10">2.4.1.18</ecNumber>
    </recommendedName>
    <alternativeName>
        <fullName evidence="10">1,4-alpha-D-glucan:1,4-alpha-D-glucan 6-glucosyl-transferase</fullName>
    </alternativeName>
    <alternativeName>
        <fullName evidence="10">Alpha-(1-&gt;4)-glucan branching enzyme</fullName>
    </alternativeName>
    <alternativeName>
        <fullName evidence="10">Glycogen branching enzyme</fullName>
        <shortName evidence="10">BE</shortName>
    </alternativeName>
</protein>
<dbReference type="SUPFAM" id="SSF51445">
    <property type="entry name" value="(Trans)glycosidases"/>
    <property type="match status" value="1"/>
</dbReference>
<evidence type="ECO:0000256" key="10">
    <source>
        <dbReference type="HAMAP-Rule" id="MF_00685"/>
    </source>
</evidence>
<dbReference type="InterPro" id="IPR044143">
    <property type="entry name" value="GlgB_N_E_set_prok"/>
</dbReference>